<gene>
    <name evidence="1" type="ORF">HELGO_WM20847</name>
</gene>
<organism evidence="1">
    <name type="scientific">uncultured Aureispira sp</name>
    <dbReference type="NCBI Taxonomy" id="1331704"/>
    <lineage>
        <taxon>Bacteria</taxon>
        <taxon>Pseudomonadati</taxon>
        <taxon>Bacteroidota</taxon>
        <taxon>Saprospiria</taxon>
        <taxon>Saprospirales</taxon>
        <taxon>Saprospiraceae</taxon>
        <taxon>Aureispira</taxon>
        <taxon>environmental samples</taxon>
    </lineage>
</organism>
<evidence type="ECO:0000313" key="1">
    <source>
        <dbReference type="EMBL" id="CAA6826590.1"/>
    </source>
</evidence>
<accession>A0A6S6UBA5</accession>
<protein>
    <submittedName>
        <fullName evidence="1">Uncharacterized protein</fullName>
    </submittedName>
</protein>
<dbReference type="AlphaFoldDB" id="A0A6S6UBA5"/>
<dbReference type="EMBL" id="CACVAQ010000384">
    <property type="protein sequence ID" value="CAA6826590.1"/>
    <property type="molecule type" value="Genomic_DNA"/>
</dbReference>
<name>A0A6S6UBA5_9BACT</name>
<sequence length="46" mass="5086">SIGSMIPSKDAYTVIMDESGKEVGPEGYRKYSVLYDKAVLAFSLLR</sequence>
<reference evidence="1" key="1">
    <citation type="submission" date="2020-01" db="EMBL/GenBank/DDBJ databases">
        <authorList>
            <person name="Meier V. D."/>
            <person name="Meier V D."/>
        </authorList>
    </citation>
    <scope>NUCLEOTIDE SEQUENCE</scope>
    <source>
        <strain evidence="1">HLG_WM_MAG_10</strain>
    </source>
</reference>
<proteinExistence type="predicted"/>
<feature type="non-terminal residue" evidence="1">
    <location>
        <position position="1"/>
    </location>
</feature>